<sequence length="340" mass="36477">MSERNGASNRNVTVYGAYGHTGRFVVAELTRRGWTPVLSGRDAAKLHAFGAAYPALERRVASVDDAASLDRAVDGVVAVINCAGPFLDTAPPLIAAALRARVHYLDVTAEQQAVLDAFEHDEAAKRAGVAVLPGMAFYGGLADLLATTAIGDWPRADAIDIAVALDSWQPTLGTRLTGQRNHYRRRVITNGRLDFLADPAPTREWTFDASFGTQTMLALPFSETITISRHLQTQELHSYINRSAIEDIRDPSTPPPVASDETGRSSQRFAIEAVVRNGDAVRRVAASGRDIYAVTAPLVIEAMTRVVDGRSRKVGVVAAGEAFDAPDFLAALSPGCLRLS</sequence>
<dbReference type="Gene3D" id="3.40.50.720">
    <property type="entry name" value="NAD(P)-binding Rossmann-like Domain"/>
    <property type="match status" value="1"/>
</dbReference>
<evidence type="ECO:0000313" key="4">
    <source>
        <dbReference type="Proteomes" id="UP001139971"/>
    </source>
</evidence>
<dbReference type="EMBL" id="JAOVZO020000003">
    <property type="protein sequence ID" value="MDC8011421.1"/>
    <property type="molecule type" value="Genomic_DNA"/>
</dbReference>
<dbReference type="Proteomes" id="UP001139971">
    <property type="component" value="Unassembled WGS sequence"/>
</dbReference>
<dbReference type="InterPro" id="IPR005097">
    <property type="entry name" value="Sacchrp_dh_NADP-bd"/>
</dbReference>
<gene>
    <name evidence="3" type="ORF">OD750_002540</name>
</gene>
<keyword evidence="4" id="KW-1185">Reference proteome</keyword>
<feature type="domain" description="Saccharopine dehydrogenase NADP binding" evidence="2">
    <location>
        <begin position="12"/>
        <end position="131"/>
    </location>
</feature>
<dbReference type="RefSeq" id="WP_263545841.1">
    <property type="nucleotide sequence ID" value="NZ_JAOVZO020000003.1"/>
</dbReference>
<dbReference type="AlphaFoldDB" id="A0A9X3YG32"/>
<feature type="region of interest" description="Disordered" evidence="1">
    <location>
        <begin position="244"/>
        <end position="264"/>
    </location>
</feature>
<dbReference type="PANTHER" id="PTHR43781:SF1">
    <property type="entry name" value="SACCHAROPINE DEHYDROGENASE"/>
    <property type="match status" value="1"/>
</dbReference>
<dbReference type="SUPFAM" id="SSF51735">
    <property type="entry name" value="NAD(P)-binding Rossmann-fold domains"/>
    <property type="match status" value="1"/>
</dbReference>
<name>A0A9X3YG32_9GAMM</name>
<evidence type="ECO:0000313" key="3">
    <source>
        <dbReference type="EMBL" id="MDC8011421.1"/>
    </source>
</evidence>
<evidence type="ECO:0000259" key="2">
    <source>
        <dbReference type="Pfam" id="PF03435"/>
    </source>
</evidence>
<dbReference type="Pfam" id="PF03435">
    <property type="entry name" value="Sacchrp_dh_NADP"/>
    <property type="match status" value="1"/>
</dbReference>
<protein>
    <submittedName>
        <fullName evidence="3">Saccharopine dehydrogenase NADP-binding domain-containing protein</fullName>
    </submittedName>
</protein>
<dbReference type="InterPro" id="IPR036291">
    <property type="entry name" value="NAD(P)-bd_dom_sf"/>
</dbReference>
<organism evidence="3 4">
    <name type="scientific">Tahibacter soli</name>
    <dbReference type="NCBI Taxonomy" id="2983605"/>
    <lineage>
        <taxon>Bacteria</taxon>
        <taxon>Pseudomonadati</taxon>
        <taxon>Pseudomonadota</taxon>
        <taxon>Gammaproteobacteria</taxon>
        <taxon>Lysobacterales</taxon>
        <taxon>Rhodanobacteraceae</taxon>
        <taxon>Tahibacter</taxon>
    </lineage>
</organism>
<comment type="caution">
    <text evidence="3">The sequence shown here is derived from an EMBL/GenBank/DDBJ whole genome shotgun (WGS) entry which is preliminary data.</text>
</comment>
<accession>A0A9X3YG32</accession>
<proteinExistence type="predicted"/>
<evidence type="ECO:0000256" key="1">
    <source>
        <dbReference type="SAM" id="MobiDB-lite"/>
    </source>
</evidence>
<reference evidence="3" key="1">
    <citation type="submission" date="2023-02" db="EMBL/GenBank/DDBJ databases">
        <title>Tahibacter soli sp. nov. isolated from soil.</title>
        <authorList>
            <person name="Baek J.H."/>
            <person name="Lee J.K."/>
            <person name="Choi D.G."/>
            <person name="Jeon C.O."/>
        </authorList>
    </citation>
    <scope>NUCLEOTIDE SEQUENCE</scope>
    <source>
        <strain evidence="3">BL</strain>
    </source>
</reference>
<dbReference type="PANTHER" id="PTHR43781">
    <property type="entry name" value="SACCHAROPINE DEHYDROGENASE"/>
    <property type="match status" value="1"/>
</dbReference>